<gene>
    <name evidence="1" type="ORF">AVDCRST_MAG14-1119</name>
</gene>
<accession>A0A6J4QZI1</accession>
<organism evidence="1">
    <name type="scientific">uncultured Rubrobacteraceae bacterium</name>
    <dbReference type="NCBI Taxonomy" id="349277"/>
    <lineage>
        <taxon>Bacteria</taxon>
        <taxon>Bacillati</taxon>
        <taxon>Actinomycetota</taxon>
        <taxon>Rubrobacteria</taxon>
        <taxon>Rubrobacterales</taxon>
        <taxon>Rubrobacteraceae</taxon>
        <taxon>environmental samples</taxon>
    </lineage>
</organism>
<sequence length="51" mass="5638">MSTLGRLQVGDAVYRSGCNEVNFSTHYYLPVLREMDNHHEEAPTGPSITGS</sequence>
<name>A0A6J4QZI1_9ACTN</name>
<evidence type="ECO:0000313" key="1">
    <source>
        <dbReference type="EMBL" id="CAA9452534.1"/>
    </source>
</evidence>
<proteinExistence type="predicted"/>
<dbReference type="AlphaFoldDB" id="A0A6J4QZI1"/>
<dbReference type="EMBL" id="CADCVG010000047">
    <property type="protein sequence ID" value="CAA9452534.1"/>
    <property type="molecule type" value="Genomic_DNA"/>
</dbReference>
<protein>
    <submittedName>
        <fullName evidence="1">Uncharacterized protein</fullName>
    </submittedName>
</protein>
<reference evidence="1" key="1">
    <citation type="submission" date="2020-02" db="EMBL/GenBank/DDBJ databases">
        <authorList>
            <person name="Meier V. D."/>
        </authorList>
    </citation>
    <scope>NUCLEOTIDE SEQUENCE</scope>
    <source>
        <strain evidence="1">AVDCRST_MAG14</strain>
    </source>
</reference>